<dbReference type="Pfam" id="PF13487">
    <property type="entry name" value="HD_5"/>
    <property type="match status" value="1"/>
</dbReference>
<keyword evidence="1" id="KW-0597">Phosphoprotein</keyword>
<evidence type="ECO:0000313" key="5">
    <source>
        <dbReference type="Proteomes" id="UP001432180"/>
    </source>
</evidence>
<dbReference type="PANTHER" id="PTHR45228">
    <property type="entry name" value="CYCLIC DI-GMP PHOSPHODIESTERASE TM_0186-RELATED"/>
    <property type="match status" value="1"/>
</dbReference>
<accession>A0ABZ0S9M9</accession>
<dbReference type="Pfam" id="PF00072">
    <property type="entry name" value="Response_reg"/>
    <property type="match status" value="1"/>
</dbReference>
<evidence type="ECO:0000313" key="4">
    <source>
        <dbReference type="EMBL" id="WPL16966.1"/>
    </source>
</evidence>
<feature type="modified residue" description="4-aspartylphosphate" evidence="1">
    <location>
        <position position="55"/>
    </location>
</feature>
<sequence>MMNQESVILIVDDETHNLAAMRQILSDHYRLLFAHNGSEALAATKRCRPALILLDIQMPDMDGYAVCRALKDNPDTEAIPVIFVTGLSDVGNEAQGFDAGAVDYSVKPLSPPIVRARVKTHLSLVRSSLLERSYRDALTMLGEAGHYNDTDTGVHVWRMASFARVLAEACGWTAADCERLEQAAAMHDMGKIGIPGEILRKPAQLDEDEWEIMRAHSRIGHDILSMSQAPVFRLAAEIALFHHERWDGSGYPEGLAGPAIPESARIVAVADVFDALTMRRPYKDPWPINKALETVRASSGSHFEPRLVEQFEVVLPRILEIKAAWDAKEHNRSDSHRLHHHTWSCLYASFSGRR</sequence>
<dbReference type="SUPFAM" id="SSF52172">
    <property type="entry name" value="CheY-like"/>
    <property type="match status" value="1"/>
</dbReference>
<dbReference type="Gene3D" id="3.40.50.2300">
    <property type="match status" value="1"/>
</dbReference>
<organism evidence="4 5">
    <name type="scientific">Thiorhodovibrio winogradskyi</name>
    <dbReference type="NCBI Taxonomy" id="77007"/>
    <lineage>
        <taxon>Bacteria</taxon>
        <taxon>Pseudomonadati</taxon>
        <taxon>Pseudomonadota</taxon>
        <taxon>Gammaproteobacteria</taxon>
        <taxon>Chromatiales</taxon>
        <taxon>Chromatiaceae</taxon>
        <taxon>Thiorhodovibrio</taxon>
    </lineage>
</organism>
<dbReference type="InterPro" id="IPR003607">
    <property type="entry name" value="HD/PDEase_dom"/>
</dbReference>
<dbReference type="PANTHER" id="PTHR45228:SF5">
    <property type="entry name" value="CYCLIC DI-GMP PHOSPHODIESTERASE VC_1348-RELATED"/>
    <property type="match status" value="1"/>
</dbReference>
<dbReference type="InterPro" id="IPR052020">
    <property type="entry name" value="Cyclic_di-GMP/3'3'-cGAMP_PDE"/>
</dbReference>
<reference evidence="4 5" key="1">
    <citation type="journal article" date="2023" name="Microorganisms">
        <title>Thiorhodovibrio frisius and Trv. litoralis spp. nov., Two Novel Members from a Clade of Fastidious Purple Sulfur Bacteria That Exhibit Unique Red-Shifted Light-Harvesting Capabilities.</title>
        <authorList>
            <person name="Methner A."/>
            <person name="Kuzyk S.B."/>
            <person name="Petersen J."/>
            <person name="Bauer S."/>
            <person name="Brinkmann H."/>
            <person name="Sichau K."/>
            <person name="Wanner G."/>
            <person name="Wolf J."/>
            <person name="Neumann-Schaal M."/>
            <person name="Henke P."/>
            <person name="Tank M."/>
            <person name="Sproer C."/>
            <person name="Bunk B."/>
            <person name="Overmann J."/>
        </authorList>
    </citation>
    <scope>NUCLEOTIDE SEQUENCE [LARGE SCALE GENOMIC DNA]</scope>
    <source>
        <strain evidence="4 5">DSM 6702</strain>
    </source>
</reference>
<feature type="domain" description="HD-GYP" evidence="3">
    <location>
        <begin position="130"/>
        <end position="327"/>
    </location>
</feature>
<evidence type="ECO:0000256" key="1">
    <source>
        <dbReference type="PROSITE-ProRule" id="PRU00169"/>
    </source>
</evidence>
<gene>
    <name evidence="4" type="primary">rpfG_6</name>
    <name evidence="4" type="ORF">Thiowin_01948</name>
</gene>
<dbReference type="PROSITE" id="PS50110">
    <property type="entry name" value="RESPONSE_REGULATORY"/>
    <property type="match status" value="1"/>
</dbReference>
<keyword evidence="5" id="KW-1185">Reference proteome</keyword>
<protein>
    <submittedName>
        <fullName evidence="4">Cyclic di-GMP phosphodiesterase response regulator RpfG</fullName>
        <ecNumber evidence="4">3.1.4.52</ecNumber>
    </submittedName>
</protein>
<evidence type="ECO:0000259" key="3">
    <source>
        <dbReference type="PROSITE" id="PS51832"/>
    </source>
</evidence>
<feature type="domain" description="Response regulatory" evidence="2">
    <location>
        <begin position="7"/>
        <end position="122"/>
    </location>
</feature>
<dbReference type="GO" id="GO:0071111">
    <property type="term" value="F:cyclic-guanylate-specific phosphodiesterase activity"/>
    <property type="evidence" value="ECO:0007669"/>
    <property type="project" value="UniProtKB-EC"/>
</dbReference>
<evidence type="ECO:0000259" key="2">
    <source>
        <dbReference type="PROSITE" id="PS50110"/>
    </source>
</evidence>
<dbReference type="SUPFAM" id="SSF109604">
    <property type="entry name" value="HD-domain/PDEase-like"/>
    <property type="match status" value="1"/>
</dbReference>
<dbReference type="PROSITE" id="PS51832">
    <property type="entry name" value="HD_GYP"/>
    <property type="match status" value="1"/>
</dbReference>
<dbReference type="InterPro" id="IPR011006">
    <property type="entry name" value="CheY-like_superfamily"/>
</dbReference>
<dbReference type="InterPro" id="IPR001789">
    <property type="entry name" value="Sig_transdc_resp-reg_receiver"/>
</dbReference>
<dbReference type="EMBL" id="CP121472">
    <property type="protein sequence ID" value="WPL16966.1"/>
    <property type="molecule type" value="Genomic_DNA"/>
</dbReference>
<name>A0ABZ0S9M9_9GAMM</name>
<dbReference type="Gene3D" id="1.10.3210.10">
    <property type="entry name" value="Hypothetical protein af1432"/>
    <property type="match status" value="1"/>
</dbReference>
<dbReference type="SMART" id="SM00448">
    <property type="entry name" value="REC"/>
    <property type="match status" value="1"/>
</dbReference>
<dbReference type="InterPro" id="IPR037522">
    <property type="entry name" value="HD_GYP_dom"/>
</dbReference>
<dbReference type="Proteomes" id="UP001432180">
    <property type="component" value="Chromosome"/>
</dbReference>
<keyword evidence="4" id="KW-0378">Hydrolase</keyword>
<dbReference type="CDD" id="cd00077">
    <property type="entry name" value="HDc"/>
    <property type="match status" value="1"/>
</dbReference>
<proteinExistence type="predicted"/>
<dbReference type="SMART" id="SM00471">
    <property type="entry name" value="HDc"/>
    <property type="match status" value="1"/>
</dbReference>
<dbReference type="EC" id="3.1.4.52" evidence="4"/>